<dbReference type="InterPro" id="IPR036513">
    <property type="entry name" value="STAS_dom_sf"/>
</dbReference>
<dbReference type="CDD" id="cd07042">
    <property type="entry name" value="STAS_SulP_like_sulfate_transporter"/>
    <property type="match status" value="1"/>
</dbReference>
<dbReference type="AlphaFoldDB" id="A0A1N6H3D4"/>
<keyword evidence="3 5" id="KW-1133">Transmembrane helix</keyword>
<dbReference type="Gene3D" id="3.30.750.24">
    <property type="entry name" value="STAS domain"/>
    <property type="match status" value="1"/>
</dbReference>
<dbReference type="PROSITE" id="PS50801">
    <property type="entry name" value="STAS"/>
    <property type="match status" value="1"/>
</dbReference>
<dbReference type="NCBIfam" id="TIGR00815">
    <property type="entry name" value="sulP"/>
    <property type="match status" value="1"/>
</dbReference>
<feature type="transmembrane region" description="Helical" evidence="5">
    <location>
        <begin position="266"/>
        <end position="294"/>
    </location>
</feature>
<feature type="transmembrane region" description="Helical" evidence="5">
    <location>
        <begin position="344"/>
        <end position="364"/>
    </location>
</feature>
<feature type="transmembrane region" description="Helical" evidence="5">
    <location>
        <begin position="26"/>
        <end position="47"/>
    </location>
</feature>
<evidence type="ECO:0000256" key="1">
    <source>
        <dbReference type="ARBA" id="ARBA00004141"/>
    </source>
</evidence>
<dbReference type="SUPFAM" id="SSF52091">
    <property type="entry name" value="SpoIIaa-like"/>
    <property type="match status" value="1"/>
</dbReference>
<dbReference type="GO" id="GO:0016020">
    <property type="term" value="C:membrane"/>
    <property type="evidence" value="ECO:0007669"/>
    <property type="project" value="UniProtKB-SubCell"/>
</dbReference>
<keyword evidence="2 5" id="KW-0812">Transmembrane</keyword>
<evidence type="ECO:0000256" key="3">
    <source>
        <dbReference type="ARBA" id="ARBA00022989"/>
    </source>
</evidence>
<dbReference type="InterPro" id="IPR001902">
    <property type="entry name" value="SLC26A/SulP_fam"/>
</dbReference>
<dbReference type="InterPro" id="IPR002645">
    <property type="entry name" value="STAS_dom"/>
</dbReference>
<organism evidence="7 8">
    <name type="scientific">Vannielia litorea</name>
    <dbReference type="NCBI Taxonomy" id="1217970"/>
    <lineage>
        <taxon>Bacteria</taxon>
        <taxon>Pseudomonadati</taxon>
        <taxon>Pseudomonadota</taxon>
        <taxon>Alphaproteobacteria</taxon>
        <taxon>Rhodobacterales</taxon>
        <taxon>Paracoccaceae</taxon>
        <taxon>Vannielia</taxon>
    </lineage>
</organism>
<dbReference type="Proteomes" id="UP000184932">
    <property type="component" value="Unassembled WGS sequence"/>
</dbReference>
<evidence type="ECO:0000256" key="4">
    <source>
        <dbReference type="ARBA" id="ARBA00023136"/>
    </source>
</evidence>
<evidence type="ECO:0000259" key="6">
    <source>
        <dbReference type="PROSITE" id="PS50801"/>
    </source>
</evidence>
<feature type="transmembrane region" description="Helical" evidence="5">
    <location>
        <begin position="400"/>
        <end position="430"/>
    </location>
</feature>
<keyword evidence="4 5" id="KW-0472">Membrane</keyword>
<dbReference type="EMBL" id="FSRL01000001">
    <property type="protein sequence ID" value="SIO14294.1"/>
    <property type="molecule type" value="Genomic_DNA"/>
</dbReference>
<dbReference type="Pfam" id="PF01740">
    <property type="entry name" value="STAS"/>
    <property type="match status" value="1"/>
</dbReference>
<name>A0A1N6H3D4_9RHOB</name>
<dbReference type="Pfam" id="PF00916">
    <property type="entry name" value="Sulfate_transp"/>
    <property type="match status" value="1"/>
</dbReference>
<feature type="transmembrane region" description="Helical" evidence="5">
    <location>
        <begin position="217"/>
        <end position="238"/>
    </location>
</feature>
<feature type="transmembrane region" description="Helical" evidence="5">
    <location>
        <begin position="126"/>
        <end position="148"/>
    </location>
</feature>
<accession>A0A1N6H3D4</accession>
<evidence type="ECO:0000313" key="7">
    <source>
        <dbReference type="EMBL" id="SIO14294.1"/>
    </source>
</evidence>
<reference evidence="8" key="1">
    <citation type="submission" date="2016-11" db="EMBL/GenBank/DDBJ databases">
        <authorList>
            <person name="Varghese N."/>
            <person name="Submissions S."/>
        </authorList>
    </citation>
    <scope>NUCLEOTIDE SEQUENCE [LARGE SCALE GENOMIC DNA]</scope>
    <source>
        <strain evidence="8">DSM 29440</strain>
    </source>
</reference>
<feature type="domain" description="STAS" evidence="6">
    <location>
        <begin position="454"/>
        <end position="574"/>
    </location>
</feature>
<comment type="subcellular location">
    <subcellularLocation>
        <location evidence="1">Membrane</location>
        <topology evidence="1">Multi-pass membrane protein</topology>
    </subcellularLocation>
</comment>
<dbReference type="GO" id="GO:0055085">
    <property type="term" value="P:transmembrane transport"/>
    <property type="evidence" value="ECO:0007669"/>
    <property type="project" value="InterPro"/>
</dbReference>
<proteinExistence type="predicted"/>
<evidence type="ECO:0000313" key="8">
    <source>
        <dbReference type="Proteomes" id="UP000184932"/>
    </source>
</evidence>
<feature type="transmembrane region" description="Helical" evidence="5">
    <location>
        <begin position="178"/>
        <end position="197"/>
    </location>
</feature>
<sequence>MWLLKKYMPVFDWGRDYSRDTLSNDLIAAVIVTIMLIPQSLAYAMLAGLPPEAGIYASIAPIMLYAIFGTSRALAVGPVAVVSLMTAATIGQVAEQGTAGYAVAALTLAFLSGGILLLMGVFRLGFLANFLSHPVIAGFITASGILIATSQLKHVLGVPGGGHNLVEMIGALGSQLDQVNPITLVIGVAATAFLFWVRKGLKPALLRAGLKPRMADIATKAGPVAAVVATTLATWAFALDSRGVAIVGTVPQSLPPLTLPDLSPSLVSALFVPALLISVIGFVESISVAQTLAAKKRQRIDPDQELVGLGAANLGAAFTGGYPVTGGFARSVVNFDAGAETPAAGAYTAIGLAIAALALTPLIYYLPNATLAATIIVAVLSLVDFSVLKTSWIYNRADFAAVLATILLTLGFGVETGVTAGVLISIGLFLNRTSKPHIAEVGLVPGTHHFRNVLRHMVETSPTLLTIRIDESLYFANARFLEDYVLDRVLKRPELRDVVLMCSAVNEIDLSALESLEALNRRLKDLDVRLHMSEVKGPVTDRLGRTHFFEELSGNLYLAQYDAYRALATRAQAV</sequence>
<dbReference type="PANTHER" id="PTHR11814">
    <property type="entry name" value="SULFATE TRANSPORTER"/>
    <property type="match status" value="1"/>
</dbReference>
<keyword evidence="8" id="KW-1185">Reference proteome</keyword>
<dbReference type="RefSeq" id="WP_074256991.1">
    <property type="nucleotide sequence ID" value="NZ_FSRL01000001.1"/>
</dbReference>
<gene>
    <name evidence="7" type="ORF">SAMN05444002_3038</name>
</gene>
<evidence type="ECO:0000256" key="5">
    <source>
        <dbReference type="SAM" id="Phobius"/>
    </source>
</evidence>
<feature type="transmembrane region" description="Helical" evidence="5">
    <location>
        <begin position="371"/>
        <end position="394"/>
    </location>
</feature>
<dbReference type="InterPro" id="IPR011547">
    <property type="entry name" value="SLC26A/SulP_dom"/>
</dbReference>
<protein>
    <submittedName>
        <fullName evidence="7">Sulfate permease, SulP family</fullName>
    </submittedName>
</protein>
<dbReference type="STRING" id="1217970.SAMN05444002_3038"/>
<feature type="transmembrane region" description="Helical" evidence="5">
    <location>
        <begin position="100"/>
        <end position="119"/>
    </location>
</feature>
<feature type="transmembrane region" description="Helical" evidence="5">
    <location>
        <begin position="306"/>
        <end position="324"/>
    </location>
</feature>
<dbReference type="OrthoDB" id="9769739at2"/>
<evidence type="ECO:0000256" key="2">
    <source>
        <dbReference type="ARBA" id="ARBA00022692"/>
    </source>
</evidence>